<proteinExistence type="predicted"/>
<comment type="caution">
    <text evidence="1">The sequence shown here is derived from an EMBL/GenBank/DDBJ whole genome shotgun (WGS) entry which is preliminary data.</text>
</comment>
<dbReference type="Proteomes" id="UP001208570">
    <property type="component" value="Unassembled WGS sequence"/>
</dbReference>
<name>A0AAD9IT42_9ANNE</name>
<dbReference type="AlphaFoldDB" id="A0AAD9IT42"/>
<evidence type="ECO:0000313" key="2">
    <source>
        <dbReference type="Proteomes" id="UP001208570"/>
    </source>
</evidence>
<protein>
    <submittedName>
        <fullName evidence="1">Uncharacterized protein</fullName>
    </submittedName>
</protein>
<gene>
    <name evidence="1" type="ORF">LSH36_1497g00015</name>
</gene>
<accession>A0AAD9IT42</accession>
<keyword evidence="2" id="KW-1185">Reference proteome</keyword>
<dbReference type="EMBL" id="JAODUP010001497">
    <property type="protein sequence ID" value="KAK2140057.1"/>
    <property type="molecule type" value="Genomic_DNA"/>
</dbReference>
<sequence length="211" mass="23862">MSRDGVRHLGGAIRYDRISKATRRLTSADFRAMPSGRRRLAIMTSSRRKAASDPDGVQRPLSAVVRVVSLTNGRISCHRVTNFRYLAPCPSIQGWNWPHYHRTDEDCTRVRASEKPERTTIQIWRKFDDALEPLFCADDLPLRAFSHEGVRVSRQRPGYRLESRAPPAIGRQANDNPHDGDIRPAINGAEHWELADNACDSILPSSELQPN</sequence>
<reference evidence="1" key="1">
    <citation type="journal article" date="2023" name="Mol. Biol. Evol.">
        <title>Third-Generation Sequencing Reveals the Adaptive Role of the Epigenome in Three Deep-Sea Polychaetes.</title>
        <authorList>
            <person name="Perez M."/>
            <person name="Aroh O."/>
            <person name="Sun Y."/>
            <person name="Lan Y."/>
            <person name="Juniper S.K."/>
            <person name="Young C.R."/>
            <person name="Angers B."/>
            <person name="Qian P.Y."/>
        </authorList>
    </citation>
    <scope>NUCLEOTIDE SEQUENCE</scope>
    <source>
        <strain evidence="1">P08H-3</strain>
    </source>
</reference>
<organism evidence="1 2">
    <name type="scientific">Paralvinella palmiformis</name>
    <dbReference type="NCBI Taxonomy" id="53620"/>
    <lineage>
        <taxon>Eukaryota</taxon>
        <taxon>Metazoa</taxon>
        <taxon>Spiralia</taxon>
        <taxon>Lophotrochozoa</taxon>
        <taxon>Annelida</taxon>
        <taxon>Polychaeta</taxon>
        <taxon>Sedentaria</taxon>
        <taxon>Canalipalpata</taxon>
        <taxon>Terebellida</taxon>
        <taxon>Terebelliformia</taxon>
        <taxon>Alvinellidae</taxon>
        <taxon>Paralvinella</taxon>
    </lineage>
</organism>
<evidence type="ECO:0000313" key="1">
    <source>
        <dbReference type="EMBL" id="KAK2140057.1"/>
    </source>
</evidence>